<dbReference type="Proteomes" id="UP000419144">
    <property type="component" value="Unassembled WGS sequence"/>
</dbReference>
<dbReference type="VEuPathDB" id="TriTrypDB:LtaPh_1506200"/>
<dbReference type="OrthoDB" id="45365at2759"/>
<feature type="transmembrane region" description="Helical" evidence="2">
    <location>
        <begin position="12"/>
        <end position="34"/>
    </location>
</feature>
<feature type="compositionally biased region" description="Polar residues" evidence="1">
    <location>
        <begin position="1439"/>
        <end position="1454"/>
    </location>
</feature>
<feature type="region of interest" description="Disordered" evidence="1">
    <location>
        <begin position="203"/>
        <end position="295"/>
    </location>
</feature>
<dbReference type="Gene3D" id="2.120.10.80">
    <property type="entry name" value="Kelch-type beta propeller"/>
    <property type="match status" value="2"/>
</dbReference>
<gene>
    <name evidence="3" type="ORF">LtaPh_1506200</name>
</gene>
<comment type="caution">
    <text evidence="3">The sequence shown here is derived from an EMBL/GenBank/DDBJ whole genome shotgun (WGS) entry which is preliminary data.</text>
</comment>
<feature type="compositionally biased region" description="Polar residues" evidence="1">
    <location>
        <begin position="1010"/>
        <end position="1021"/>
    </location>
</feature>
<feature type="compositionally biased region" description="Low complexity" evidence="1">
    <location>
        <begin position="1259"/>
        <end position="1273"/>
    </location>
</feature>
<feature type="region of interest" description="Disordered" evidence="1">
    <location>
        <begin position="1439"/>
        <end position="1459"/>
    </location>
</feature>
<sequence length="1535" mass="167020">MCQNTATRQCREACACACACVCVCVFWFCCWPSFPNHPRCVYALLSSKRTRHLLAYNRTFFALRGHLPFVSSASVCVENFLRKERQPSMCDRHPSTPWPWPSFSSVSSFSVAACLHRVAQVAVHVGPTFALVCFWSVCVRACAAHVGVHPSSPSLFLCSPPPSPTAATHETMSAIPQYVGCFTLLYADPEIKEQRQYLQPLYGLTADDDPPTPLQHPWESSKDPSASTSSANSSLTSQVDAQAGIAASEQTASVDEPAAQRRKHSKTGLGVLPWSTDAPGAKDGENNKARQATTAAPVCPPRQINHAGLSLYPDLSAGIVGPQPVFGGAALSTVTSVTTTNSSFSSSAARVPRPYLFASNGAPMLSSVIESEMLKQLQEARRPYPAPHSRSGHVLLPCPERGSLIMFGGLGDVPLNDVWEYDVRSGRWTELPCVPDTEDEEDEEDSWAVQHSRPHSQHSGDCHFEDEETVISVRTPSITSGAPEEEDGNVDSDDMQESDEEYTRAAAQRLQHRRQRRNMPPPAYGQAASLYQDVNGETCMAVLGGISVGDICCSGFFSLNLNRLKWRRVHTTIPSFDMWGATAQTLYAPRRGTVPHIAPRRRTAADEEDAHEDGRDARVSAEEQVVVLFGGMTEDGEVVRPVTHLFHFDHRLTAAEIESNPDMYLQSIDYDKAEHARVMRHVLADEEISGIHTIGENGLSPSIETRCNQWREAHRNTLTRWRRHALEKMVGKYWVEYLSAPEDLHGRRRSTSAAYKRHFMYIFGGRDDFYFYNDLWCLNLITRTWVQVREGVPPHLLRRFLKEPHNPMHGILINDRAGQLRQETITKIEAKLLHNSTNGTINPMYRARDVHHALFASAVNSSARARTGACMVADVQRDCLYVYGGFSYTGQQHLTFFDLHAFYISENVWRRVCIFRERPWEAMVDAAADAVDIVNPAEEGRPYARHAAPSSVAGAGGQVMGSGAPPLPLTLMGYAARHLQGGPSATASASGTVVAASLGPPLAPRGSRASRMSNTDSAHSTSNSCFYLPAFVPEARTMAAMVEDPVHPGARFFLHGGRSGEEACGDFFELRTYVSRPVDMEYMKFHQAAREEANGLLSTRSSGDTNTLTTPSASLSNLPATSMTASLLTPADAASAQDPVMSAADAARLHWSSRQQLQRQLISAALDTREGFEDMPAAHYSSINDAIPLPRRTLRDAATHWLRDGLAAVDPKSLMFVELRNGHALVNLRTHIHYLSRLNLLGVTSDDRSRHAEQSEKGSATMAATTDSLSTSSAKHLTLNARTGTQGGTGGSISASSAQTTPMQFESMDGHLKRSARSLELLLYDVLLSKPISNNGSSADVGCGGNVGRASCRHRTCNTTHVPRNEPTTGPCTRSGALETSPEVLGMFPSHPTSVVGGSPGTSPGSSTPLSVSPQIQTVSQTQYSTPRTPQVLNMSLSSNSGDTAQQQLSTHCPSQGGGGTVVAVREAPASSPALRSRSSILCGGGSSGGASAPTCRPVSGVGSPANEYAYHVLFRSLFHHEPFYKPSYLMDKKR</sequence>
<keyword evidence="2" id="KW-0812">Transmembrane</keyword>
<evidence type="ECO:0000313" key="3">
    <source>
        <dbReference type="EMBL" id="GET87251.1"/>
    </source>
</evidence>
<feature type="region of interest" description="Disordered" evidence="1">
    <location>
        <begin position="1097"/>
        <end position="1116"/>
    </location>
</feature>
<protein>
    <submittedName>
        <fullName evidence="3">Uncharacterized protein</fullName>
    </submittedName>
</protein>
<keyword evidence="4" id="KW-1185">Reference proteome</keyword>
<keyword evidence="2" id="KW-1133">Transmembrane helix</keyword>
<dbReference type="EMBL" id="BLBS01000019">
    <property type="protein sequence ID" value="GET87251.1"/>
    <property type="molecule type" value="Genomic_DNA"/>
</dbReference>
<organism evidence="3 4">
    <name type="scientific">Leishmania tarentolae</name>
    <name type="common">Sauroleishmania tarentolae</name>
    <dbReference type="NCBI Taxonomy" id="5689"/>
    <lineage>
        <taxon>Eukaryota</taxon>
        <taxon>Discoba</taxon>
        <taxon>Euglenozoa</taxon>
        <taxon>Kinetoplastea</taxon>
        <taxon>Metakinetoplastina</taxon>
        <taxon>Trypanosomatida</taxon>
        <taxon>Trypanosomatidae</taxon>
        <taxon>Leishmaniinae</taxon>
        <taxon>Leishmania</taxon>
        <taxon>lizard Leishmania</taxon>
    </lineage>
</organism>
<reference evidence="3" key="1">
    <citation type="submission" date="2019-11" db="EMBL/GenBank/DDBJ databases">
        <title>Leishmania tarentolae CDS.</title>
        <authorList>
            <person name="Goto Y."/>
            <person name="Yamagishi J."/>
        </authorList>
    </citation>
    <scope>NUCLEOTIDE SEQUENCE [LARGE SCALE GENOMIC DNA]</scope>
    <source>
        <strain evidence="3">Parrot Tar II</strain>
    </source>
</reference>
<evidence type="ECO:0000256" key="2">
    <source>
        <dbReference type="SAM" id="Phobius"/>
    </source>
</evidence>
<dbReference type="PANTHER" id="PTHR23244:SF498">
    <property type="entry name" value="C2 DOMAIN-CONTAINING PROTEIN"/>
    <property type="match status" value="1"/>
</dbReference>
<dbReference type="InterPro" id="IPR015915">
    <property type="entry name" value="Kelch-typ_b-propeller"/>
</dbReference>
<accession>A0A640KDJ0</accession>
<proteinExistence type="predicted"/>
<dbReference type="SUPFAM" id="SSF117281">
    <property type="entry name" value="Kelch motif"/>
    <property type="match status" value="1"/>
</dbReference>
<feature type="region of interest" description="Disordered" evidence="1">
    <location>
        <begin position="1249"/>
        <end position="1273"/>
    </location>
</feature>
<feature type="region of interest" description="Disordered" evidence="1">
    <location>
        <begin position="1000"/>
        <end position="1021"/>
    </location>
</feature>
<feature type="region of interest" description="Disordered" evidence="1">
    <location>
        <begin position="432"/>
        <end position="521"/>
    </location>
</feature>
<keyword evidence="2" id="KW-0472">Membrane</keyword>
<feature type="compositionally biased region" description="Acidic residues" evidence="1">
    <location>
        <begin position="483"/>
        <end position="500"/>
    </location>
</feature>
<evidence type="ECO:0000256" key="1">
    <source>
        <dbReference type="SAM" id="MobiDB-lite"/>
    </source>
</evidence>
<feature type="compositionally biased region" description="Low complexity" evidence="1">
    <location>
        <begin position="223"/>
        <end position="237"/>
    </location>
</feature>
<dbReference type="PANTHER" id="PTHR23244">
    <property type="entry name" value="KELCH REPEAT DOMAIN"/>
    <property type="match status" value="1"/>
</dbReference>
<feature type="compositionally biased region" description="Acidic residues" evidence="1">
    <location>
        <begin position="436"/>
        <end position="446"/>
    </location>
</feature>
<feature type="region of interest" description="Disordered" evidence="1">
    <location>
        <begin position="1393"/>
        <end position="1412"/>
    </location>
</feature>
<name>A0A640KDJ0_LEITA</name>
<evidence type="ECO:0000313" key="4">
    <source>
        <dbReference type="Proteomes" id="UP000419144"/>
    </source>
</evidence>